<accession>A0A926HU58</accession>
<comment type="caution">
    <text evidence="3">The sequence shown here is derived from an EMBL/GenBank/DDBJ whole genome shotgun (WGS) entry which is preliminary data.</text>
</comment>
<proteinExistence type="inferred from homology"/>
<dbReference type="Pfam" id="PF02639">
    <property type="entry name" value="DUF188"/>
    <property type="match status" value="1"/>
</dbReference>
<comment type="similarity">
    <text evidence="1 2">Belongs to the UPF0178 family.</text>
</comment>
<reference evidence="3" key="1">
    <citation type="submission" date="2020-08" db="EMBL/GenBank/DDBJ databases">
        <title>Genome public.</title>
        <authorList>
            <person name="Liu C."/>
            <person name="Sun Q."/>
        </authorList>
    </citation>
    <scope>NUCLEOTIDE SEQUENCE</scope>
    <source>
        <strain evidence="3">BX7</strain>
    </source>
</reference>
<dbReference type="EMBL" id="JACRSP010000003">
    <property type="protein sequence ID" value="MBC8536569.1"/>
    <property type="molecule type" value="Genomic_DNA"/>
</dbReference>
<gene>
    <name evidence="3" type="ORF">H8695_07715</name>
</gene>
<evidence type="ECO:0000313" key="4">
    <source>
        <dbReference type="Proteomes" id="UP000620366"/>
    </source>
</evidence>
<evidence type="ECO:0000256" key="1">
    <source>
        <dbReference type="ARBA" id="ARBA00008522"/>
    </source>
</evidence>
<dbReference type="PANTHER" id="PTHR35146:SF1">
    <property type="entry name" value="UPF0178 PROTEIN YAII"/>
    <property type="match status" value="1"/>
</dbReference>
<dbReference type="AlphaFoldDB" id="A0A926HU58"/>
<name>A0A926HU58_9FIRM</name>
<dbReference type="HAMAP" id="MF_00489">
    <property type="entry name" value="UPF0178"/>
    <property type="match status" value="1"/>
</dbReference>
<keyword evidence="4" id="KW-1185">Reference proteome</keyword>
<evidence type="ECO:0000313" key="3">
    <source>
        <dbReference type="EMBL" id="MBC8536569.1"/>
    </source>
</evidence>
<organism evidence="3 4">
    <name type="scientific">Feifania hominis</name>
    <dbReference type="NCBI Taxonomy" id="2763660"/>
    <lineage>
        <taxon>Bacteria</taxon>
        <taxon>Bacillati</taxon>
        <taxon>Bacillota</taxon>
        <taxon>Clostridia</taxon>
        <taxon>Eubacteriales</taxon>
        <taxon>Feifaniaceae</taxon>
        <taxon>Feifania</taxon>
    </lineage>
</organism>
<dbReference type="NCBIfam" id="NF001095">
    <property type="entry name" value="PRK00124.1"/>
    <property type="match status" value="1"/>
</dbReference>
<dbReference type="RefSeq" id="WP_249300410.1">
    <property type="nucleotide sequence ID" value="NZ_JACRSP010000003.1"/>
</dbReference>
<dbReference type="PANTHER" id="PTHR35146">
    <property type="entry name" value="UPF0178 PROTEIN YAII"/>
    <property type="match status" value="1"/>
</dbReference>
<protein>
    <recommendedName>
        <fullName evidence="2">UPF0178 protein H8695_07715</fullName>
    </recommendedName>
</protein>
<dbReference type="Proteomes" id="UP000620366">
    <property type="component" value="Unassembled WGS sequence"/>
</dbReference>
<evidence type="ECO:0000256" key="2">
    <source>
        <dbReference type="HAMAP-Rule" id="MF_00489"/>
    </source>
</evidence>
<sequence>MQILVDADACPVKEQIVAAAKRYAVPVTMFVDTSHILRGDFQVVTVDRARDSADIALANAVRPGDIVVSQDYGVAAMALAKGACALNQNGLIYTDENIDSLLAERHFSARARAAGRRAGGPPKRTARQDRLFAEALERLLQNKTD</sequence>
<dbReference type="InterPro" id="IPR003791">
    <property type="entry name" value="UPF0178"/>
</dbReference>